<gene>
    <name evidence="10" type="primary">mrpB</name>
    <name evidence="10" type="ORF">BTBSAS_220007</name>
    <name evidence="9" type="ORF">CNY62_07500</name>
</gene>
<evidence type="ECO:0000256" key="1">
    <source>
        <dbReference type="ARBA" id="ARBA00004651"/>
    </source>
</evidence>
<evidence type="ECO:0000313" key="11">
    <source>
        <dbReference type="Proteomes" id="UP000243591"/>
    </source>
</evidence>
<dbReference type="NCBIfam" id="NF009223">
    <property type="entry name" value="PRK12573.1"/>
    <property type="match status" value="1"/>
</dbReference>
<keyword evidence="3" id="KW-1003">Cell membrane</keyword>
<evidence type="ECO:0000313" key="9">
    <source>
        <dbReference type="EMBL" id="ATF26247.1"/>
    </source>
</evidence>
<keyword evidence="5 7" id="KW-1133">Transmembrane helix</keyword>
<dbReference type="PANTHER" id="PTHR33932">
    <property type="entry name" value="NA(+)/H(+) ANTIPORTER SUBUNIT B"/>
    <property type="match status" value="1"/>
</dbReference>
<dbReference type="PANTHER" id="PTHR33932:SF4">
    <property type="entry name" value="NA(+)_H(+) ANTIPORTER SUBUNIT B"/>
    <property type="match status" value="1"/>
</dbReference>
<keyword evidence="11" id="KW-1185">Reference proteome</keyword>
<evidence type="ECO:0000256" key="4">
    <source>
        <dbReference type="ARBA" id="ARBA00022692"/>
    </source>
</evidence>
<keyword evidence="4 7" id="KW-0812">Transmembrane</keyword>
<keyword evidence="6 7" id="KW-0472">Membrane</keyword>
<feature type="transmembrane region" description="Helical" evidence="7">
    <location>
        <begin position="36"/>
        <end position="57"/>
    </location>
</feature>
<organism evidence="9 11">
    <name type="scientific">Brochothrix thermosphacta</name>
    <name type="common">Microbacterium thermosphactum</name>
    <dbReference type="NCBI Taxonomy" id="2756"/>
    <lineage>
        <taxon>Bacteria</taxon>
        <taxon>Bacillati</taxon>
        <taxon>Bacillota</taxon>
        <taxon>Bacilli</taxon>
        <taxon>Bacillales</taxon>
        <taxon>Listeriaceae</taxon>
        <taxon>Brochothrix</taxon>
    </lineage>
</organism>
<dbReference type="Proteomes" id="UP000270190">
    <property type="component" value="Unassembled WGS sequence"/>
</dbReference>
<reference evidence="9 11" key="1">
    <citation type="submission" date="2017-09" db="EMBL/GenBank/DDBJ databases">
        <title>Complete Genome Sequences of Two Strains of the Meat Spoilage Bacterium Brochothrix thermosphacta Isolated from Ground Chicken.</title>
        <authorList>
            <person name="Paoli G.C."/>
            <person name="Wijey C."/>
            <person name="Chen C.-Y."/>
            <person name="Nguyen L."/>
            <person name="Yan X."/>
            <person name="Irwin P.L."/>
        </authorList>
    </citation>
    <scope>NUCLEOTIDE SEQUENCE [LARGE SCALE GENOMIC DNA]</scope>
    <source>
        <strain evidence="9 11">BI</strain>
    </source>
</reference>
<dbReference type="EMBL" id="OUNC01000015">
    <property type="protein sequence ID" value="SPP28510.1"/>
    <property type="molecule type" value="Genomic_DNA"/>
</dbReference>
<dbReference type="GeneID" id="66537068"/>
<dbReference type="AlphaFoldDB" id="A0A1D2LSH1"/>
<feature type="transmembrane region" description="Helical" evidence="7">
    <location>
        <begin position="7"/>
        <end position="24"/>
    </location>
</feature>
<reference evidence="12" key="2">
    <citation type="submission" date="2018-04" db="EMBL/GenBank/DDBJ databases">
        <authorList>
            <person name="Illikoud N."/>
        </authorList>
    </citation>
    <scope>NUCLEOTIDE SEQUENCE [LARGE SCALE GENOMIC DNA]</scope>
</reference>
<comment type="subcellular location">
    <subcellularLocation>
        <location evidence="1">Cell membrane</location>
        <topology evidence="1">Multi-pass membrane protein</topology>
    </subcellularLocation>
</comment>
<feature type="domain" description="Na+/H+ antiporter MnhB subunit-related protein" evidence="8">
    <location>
        <begin position="8"/>
        <end position="131"/>
    </location>
</feature>
<feature type="transmembrane region" description="Helical" evidence="7">
    <location>
        <begin position="69"/>
        <end position="90"/>
    </location>
</feature>
<dbReference type="KEGG" id="bths:CNY62_07500"/>
<name>A0A1D2LSH1_BROTH</name>
<dbReference type="Pfam" id="PF04039">
    <property type="entry name" value="MnhB"/>
    <property type="match status" value="1"/>
</dbReference>
<dbReference type="RefSeq" id="WP_029091922.1">
    <property type="nucleotide sequence ID" value="NZ_CBCPHX010000006.1"/>
</dbReference>
<dbReference type="GO" id="GO:0005886">
    <property type="term" value="C:plasma membrane"/>
    <property type="evidence" value="ECO:0007669"/>
    <property type="project" value="UniProtKB-SubCell"/>
</dbReference>
<comment type="similarity">
    <text evidence="2">Belongs to the CPA3 antiporters (TC 2.A.63) subunit B family.</text>
</comment>
<dbReference type="InterPro" id="IPR050622">
    <property type="entry name" value="CPA3_antiporter_subunitB"/>
</dbReference>
<reference evidence="10" key="3">
    <citation type="submission" date="2018-04" db="EMBL/GenBank/DDBJ databases">
        <authorList>
            <person name="Go L.Y."/>
            <person name="Mitchell J.A."/>
        </authorList>
    </citation>
    <scope>NUCLEOTIDE SEQUENCE</scope>
    <source>
        <strain evidence="10">BSAS1 3</strain>
    </source>
</reference>
<evidence type="ECO:0000256" key="5">
    <source>
        <dbReference type="ARBA" id="ARBA00022989"/>
    </source>
</evidence>
<dbReference type="InterPro" id="IPR007182">
    <property type="entry name" value="MnhB"/>
</dbReference>
<evidence type="ECO:0000259" key="8">
    <source>
        <dbReference type="Pfam" id="PF04039"/>
    </source>
</evidence>
<evidence type="ECO:0000256" key="3">
    <source>
        <dbReference type="ARBA" id="ARBA00022475"/>
    </source>
</evidence>
<sequence length="140" mass="14911">MKNNDVLLRMASQIIVFIILIFGADSFFSGHNLPGGGFIGGLIIVSAFALLAIAYDLNLVKRILPFNPLRLAGSGLLIILISSSISLFKGQSFLTHSSVYVDLPLFGHTGLYTSTLFDIGVLMVVLGAILTIILAIGESD</sequence>
<evidence type="ECO:0000313" key="12">
    <source>
        <dbReference type="Proteomes" id="UP000270190"/>
    </source>
</evidence>
<dbReference type="EMBL" id="CP023483">
    <property type="protein sequence ID" value="ATF26247.1"/>
    <property type="molecule type" value="Genomic_DNA"/>
</dbReference>
<evidence type="ECO:0000256" key="2">
    <source>
        <dbReference type="ARBA" id="ARBA00009425"/>
    </source>
</evidence>
<dbReference type="STRING" id="2756.BFR44_10460"/>
<protein>
    <submittedName>
        <fullName evidence="9">Na(+)/H(+) antiporter subunit B</fullName>
    </submittedName>
</protein>
<evidence type="ECO:0000256" key="7">
    <source>
        <dbReference type="SAM" id="Phobius"/>
    </source>
</evidence>
<feature type="transmembrane region" description="Helical" evidence="7">
    <location>
        <begin position="110"/>
        <end position="136"/>
    </location>
</feature>
<proteinExistence type="inferred from homology"/>
<dbReference type="Proteomes" id="UP000243591">
    <property type="component" value="Chromosome"/>
</dbReference>
<evidence type="ECO:0000313" key="10">
    <source>
        <dbReference type="EMBL" id="SPP28510.1"/>
    </source>
</evidence>
<evidence type="ECO:0000256" key="6">
    <source>
        <dbReference type="ARBA" id="ARBA00023136"/>
    </source>
</evidence>
<dbReference type="OrthoDB" id="9798859at2"/>
<accession>A0A1D2LSH1</accession>